<dbReference type="Proteomes" id="UP000008316">
    <property type="component" value="Chromosome 1"/>
</dbReference>
<dbReference type="GO" id="GO:0019622">
    <property type="term" value="P:3-(3-hydroxy)phenylpropionate catabolic process"/>
    <property type="evidence" value="ECO:0007669"/>
    <property type="project" value="TreeGrafter"/>
</dbReference>
<dbReference type="eggNOG" id="COG0654">
    <property type="taxonomic scope" value="Bacteria"/>
</dbReference>
<dbReference type="GO" id="GO:0071949">
    <property type="term" value="F:FAD binding"/>
    <property type="evidence" value="ECO:0007669"/>
    <property type="project" value="InterPro"/>
</dbReference>
<evidence type="ECO:0000313" key="4">
    <source>
        <dbReference type="Proteomes" id="UP000008316"/>
    </source>
</evidence>
<dbReference type="PANTHER" id="PTHR43476:SF3">
    <property type="entry name" value="FAD-BINDING MONOOXYGENASE"/>
    <property type="match status" value="1"/>
</dbReference>
<protein>
    <submittedName>
        <fullName evidence="3">Monooxygenase FAD-binding protein</fullName>
    </submittedName>
</protein>
<proteinExistence type="predicted"/>
<dbReference type="SUPFAM" id="SSF51905">
    <property type="entry name" value="FAD/NAD(P)-binding domain"/>
    <property type="match status" value="1"/>
</dbReference>
<dbReference type="Gene3D" id="3.40.30.120">
    <property type="match status" value="1"/>
</dbReference>
<dbReference type="PANTHER" id="PTHR43476">
    <property type="entry name" value="3-(3-HYDROXY-PHENYL)PROPIONATE/3-HYDROXYCINNAMIC ACID HYDROXYLASE"/>
    <property type="match status" value="1"/>
</dbReference>
<dbReference type="GO" id="GO:0008688">
    <property type="term" value="F:3-(3-hydroxyphenyl)propionate hydroxylase activity"/>
    <property type="evidence" value="ECO:0007669"/>
    <property type="project" value="TreeGrafter"/>
</dbReference>
<name>F2LCA7_BURGS</name>
<evidence type="ECO:0000313" key="3">
    <source>
        <dbReference type="EMBL" id="AEA60159.1"/>
    </source>
</evidence>
<sequence>MEQKAVDVLVVGYGPVGQMLAILLGSKGYKVAVYERQKSAYPLPRAVCMDHEIYRAVMAAGAGKTLTQLSAPSPRYQWFNAKWEMLLDIDWTVESVSGGPEAHFFHQPSLEAAFDARVRTLPNVELNLGWEAVSVDADANRPSVNFRRKPDETEQTVSAKYVIGADGANSFIRNSVGIEWHNRGFEADWLVVDVLVNEGVHLDVPSAGQLCDPVRPTTFVPGGIFKGREIRRWEFMRLPSESKQEIEGEANVWRLLSKWVSPSQAVLVRHAVYTFKSLSASSWRRNNVFIAGDAAHLMPPFMGQGMCSGLRDAFNLSWKLDAVMKGLATEGILDTYETERKPHADQIIDISMHLGEIVCVADAEKAAARDRSYKDGTAAPPPKFPILQEGLLDHQDAGSELAGRLGPHAQLCINGKAGRMDEIFGNGFMLLLRDASAADVLSTAGIAALTRLGTRIVEFSADERPNKAHDVDGTLSAFFDRHAINALLVRPDFYIYAASKEANAIAASVDRLLASMTHDAPVHASAA</sequence>
<dbReference type="InterPro" id="IPR002938">
    <property type="entry name" value="FAD-bd"/>
</dbReference>
<dbReference type="KEGG" id="bgd:bgla_1g14970"/>
<accession>F2LCA7</accession>
<gene>
    <name evidence="3" type="ordered locus">bgla_1g14970</name>
</gene>
<evidence type="ECO:0000256" key="1">
    <source>
        <dbReference type="ARBA" id="ARBA00023002"/>
    </source>
</evidence>
<keyword evidence="4" id="KW-1185">Reference proteome</keyword>
<dbReference type="STRING" id="999541.bgla_1g14970"/>
<dbReference type="NCBIfam" id="NF004829">
    <property type="entry name" value="PRK06183.1-3"/>
    <property type="match status" value="1"/>
</dbReference>
<keyword evidence="3" id="KW-0503">Monooxygenase</keyword>
<dbReference type="EMBL" id="CP002599">
    <property type="protein sequence ID" value="AEA60159.1"/>
    <property type="molecule type" value="Genomic_DNA"/>
</dbReference>
<evidence type="ECO:0000259" key="2">
    <source>
        <dbReference type="Pfam" id="PF01494"/>
    </source>
</evidence>
<dbReference type="Pfam" id="PF01494">
    <property type="entry name" value="FAD_binding_3"/>
    <property type="match status" value="1"/>
</dbReference>
<dbReference type="AlphaFoldDB" id="F2LCA7"/>
<dbReference type="PRINTS" id="PR00420">
    <property type="entry name" value="RNGMNOXGNASE"/>
</dbReference>
<dbReference type="Gene3D" id="3.50.50.60">
    <property type="entry name" value="FAD/NAD(P)-binding domain"/>
    <property type="match status" value="1"/>
</dbReference>
<dbReference type="InterPro" id="IPR050631">
    <property type="entry name" value="PheA/TfdB_FAD_monoxygenase"/>
</dbReference>
<dbReference type="Gene3D" id="3.30.9.10">
    <property type="entry name" value="D-Amino Acid Oxidase, subunit A, domain 2"/>
    <property type="match status" value="1"/>
</dbReference>
<reference evidence="3 4" key="1">
    <citation type="journal article" date="2011" name="J. Bacteriol.">
        <title>Complete genome sequence of Burkholderia gladioli BSR3.</title>
        <authorList>
            <person name="Seo Y.S."/>
            <person name="Lim J."/>
            <person name="Choi B.S."/>
            <person name="Kim H."/>
            <person name="Goo E."/>
            <person name="Lee B."/>
            <person name="Lim J.S."/>
            <person name="Choi I.Y."/>
            <person name="Moon J.S."/>
            <person name="Kim J."/>
            <person name="Hwang I."/>
        </authorList>
    </citation>
    <scope>NUCLEOTIDE SEQUENCE [LARGE SCALE GENOMIC DNA]</scope>
    <source>
        <strain evidence="3 4">BSR3</strain>
    </source>
</reference>
<keyword evidence="1" id="KW-0560">Oxidoreductase</keyword>
<feature type="domain" description="FAD-binding" evidence="2">
    <location>
        <begin position="6"/>
        <end position="349"/>
    </location>
</feature>
<organism evidence="3 4">
    <name type="scientific">Burkholderia gladioli (strain BSR3)</name>
    <dbReference type="NCBI Taxonomy" id="999541"/>
    <lineage>
        <taxon>Bacteria</taxon>
        <taxon>Pseudomonadati</taxon>
        <taxon>Pseudomonadota</taxon>
        <taxon>Betaproteobacteria</taxon>
        <taxon>Burkholderiales</taxon>
        <taxon>Burkholderiaceae</taxon>
        <taxon>Burkholderia</taxon>
    </lineage>
</organism>
<dbReference type="HOGENOM" id="CLU_009665_20_2_4"/>
<dbReference type="InterPro" id="IPR036188">
    <property type="entry name" value="FAD/NAD-bd_sf"/>
</dbReference>